<dbReference type="Pfam" id="PF07732">
    <property type="entry name" value="Cu-oxidase_3"/>
    <property type="match status" value="1"/>
</dbReference>
<evidence type="ECO:0000259" key="4">
    <source>
        <dbReference type="Pfam" id="PF07732"/>
    </source>
</evidence>
<feature type="domain" description="Plastocyanin-like" evidence="4">
    <location>
        <begin position="69"/>
        <end position="173"/>
    </location>
</feature>
<evidence type="ECO:0000313" key="6">
    <source>
        <dbReference type="Proteomes" id="UP001139311"/>
    </source>
</evidence>
<keyword evidence="2" id="KW-0560">Oxidoreductase</keyword>
<dbReference type="EMBL" id="JAJAQI010000057">
    <property type="protein sequence ID" value="MCB4824935.1"/>
    <property type="molecule type" value="Genomic_DNA"/>
</dbReference>
<dbReference type="PANTHER" id="PTHR11709">
    <property type="entry name" value="MULTI-COPPER OXIDASE"/>
    <property type="match status" value="1"/>
</dbReference>
<gene>
    <name evidence="5" type="ORF">LHA35_24720</name>
</gene>
<organism evidence="5 6">
    <name type="scientific">Roseicella aerolata</name>
    <dbReference type="NCBI Taxonomy" id="2883479"/>
    <lineage>
        <taxon>Bacteria</taxon>
        <taxon>Pseudomonadati</taxon>
        <taxon>Pseudomonadota</taxon>
        <taxon>Alphaproteobacteria</taxon>
        <taxon>Acetobacterales</taxon>
        <taxon>Roseomonadaceae</taxon>
        <taxon>Roseicella</taxon>
    </lineage>
</organism>
<dbReference type="InterPro" id="IPR008972">
    <property type="entry name" value="Cupredoxin"/>
</dbReference>
<dbReference type="GO" id="GO:0016491">
    <property type="term" value="F:oxidoreductase activity"/>
    <property type="evidence" value="ECO:0007669"/>
    <property type="project" value="UniProtKB-KW"/>
</dbReference>
<evidence type="ECO:0000256" key="3">
    <source>
        <dbReference type="ARBA" id="ARBA00023008"/>
    </source>
</evidence>
<keyword evidence="3" id="KW-0186">Copper</keyword>
<name>A0A9X1LD66_9PROT</name>
<evidence type="ECO:0000256" key="2">
    <source>
        <dbReference type="ARBA" id="ARBA00023002"/>
    </source>
</evidence>
<reference evidence="5" key="1">
    <citation type="submission" date="2021-10" db="EMBL/GenBank/DDBJ databases">
        <title>Roseicella aerolatum sp. nov., isolated from aerosols of e-waste dismantling site.</title>
        <authorList>
            <person name="Qin T."/>
        </authorList>
    </citation>
    <scope>NUCLEOTIDE SEQUENCE</scope>
    <source>
        <strain evidence="5">GB24</strain>
    </source>
</reference>
<dbReference type="Gene3D" id="2.60.40.420">
    <property type="entry name" value="Cupredoxins - blue copper proteins"/>
    <property type="match status" value="1"/>
</dbReference>
<dbReference type="GO" id="GO:0005507">
    <property type="term" value="F:copper ion binding"/>
    <property type="evidence" value="ECO:0007669"/>
    <property type="project" value="InterPro"/>
</dbReference>
<keyword evidence="1" id="KW-0479">Metal-binding</keyword>
<dbReference type="RefSeq" id="WP_226613529.1">
    <property type="nucleotide sequence ID" value="NZ_JAJAQI010000057.1"/>
</dbReference>
<accession>A0A9X1LD66</accession>
<dbReference type="AlphaFoldDB" id="A0A9X1LD66"/>
<dbReference type="PROSITE" id="PS51318">
    <property type="entry name" value="TAT"/>
    <property type="match status" value="1"/>
</dbReference>
<comment type="caution">
    <text evidence="5">The sequence shown here is derived from an EMBL/GenBank/DDBJ whole genome shotgun (WGS) entry which is preliminary data.</text>
</comment>
<dbReference type="InterPro" id="IPR011707">
    <property type="entry name" value="Cu-oxidase-like_N"/>
</dbReference>
<dbReference type="InterPro" id="IPR006311">
    <property type="entry name" value="TAT_signal"/>
</dbReference>
<protein>
    <submittedName>
        <fullName evidence="5">Multicopper oxidase domain-containing protein</fullName>
    </submittedName>
</protein>
<sequence length="272" mass="29497">MLVAPSIPAAAAPGLHRRDLLRAAGVTGLLTGLAGCAPGRAENPAAGAPGGASVAGNPIDLVIENVALPVDGRVGSAVAMNRMVPGPVIRLREGEDAVLRVTNRLEETSSIHWHGLILPPGVDGVPGVRFAGIRPSETFVYRFPVRQSGTYWCHSHSGGQELLGLYAPLIIDPAGPEPFRYTGDHVVMLSDWSFEPPEQLLAHMKSLPSYYNYQQRTVGEFFRDARRDGLGATVSNRLDWGRMRMDPTEPRRVRRRLIGLSHAARSRFSWAA</sequence>
<dbReference type="PANTHER" id="PTHR11709:SF394">
    <property type="entry name" value="FI03373P-RELATED"/>
    <property type="match status" value="1"/>
</dbReference>
<keyword evidence="6" id="KW-1185">Reference proteome</keyword>
<evidence type="ECO:0000313" key="5">
    <source>
        <dbReference type="EMBL" id="MCB4824935.1"/>
    </source>
</evidence>
<dbReference type="SUPFAM" id="SSF49503">
    <property type="entry name" value="Cupredoxins"/>
    <property type="match status" value="1"/>
</dbReference>
<proteinExistence type="predicted"/>
<evidence type="ECO:0000256" key="1">
    <source>
        <dbReference type="ARBA" id="ARBA00022723"/>
    </source>
</evidence>
<dbReference type="InterPro" id="IPR045087">
    <property type="entry name" value="Cu-oxidase_fam"/>
</dbReference>
<dbReference type="Proteomes" id="UP001139311">
    <property type="component" value="Unassembled WGS sequence"/>
</dbReference>